<dbReference type="AlphaFoldDB" id="A0A8K1FE52"/>
<dbReference type="UniPathway" id="UPA00378"/>
<evidence type="ECO:0000313" key="15">
    <source>
        <dbReference type="EMBL" id="TMW57599.1"/>
    </source>
</evidence>
<dbReference type="PANTHER" id="PTHR45919">
    <property type="entry name" value="GDP-MAN:MAN(3)GLCNAC(2)-PP-DOL ALPHA-1,2-MANNOSYLTRANSFERASE"/>
    <property type="match status" value="1"/>
</dbReference>
<evidence type="ECO:0000259" key="14">
    <source>
        <dbReference type="Pfam" id="PF15924"/>
    </source>
</evidence>
<evidence type="ECO:0000256" key="5">
    <source>
        <dbReference type="ARBA" id="ARBA00022676"/>
    </source>
</evidence>
<feature type="domain" description="ALG11 mannosyltransferase N-terminal" evidence="14">
    <location>
        <begin position="51"/>
        <end position="274"/>
    </location>
</feature>
<proteinExistence type="inferred from homology"/>
<dbReference type="OrthoDB" id="2276068at2759"/>
<dbReference type="GO" id="GO:0006487">
    <property type="term" value="P:protein N-linked glycosylation"/>
    <property type="evidence" value="ECO:0007669"/>
    <property type="project" value="TreeGrafter"/>
</dbReference>
<evidence type="ECO:0000256" key="1">
    <source>
        <dbReference type="ARBA" id="ARBA00004389"/>
    </source>
</evidence>
<evidence type="ECO:0000256" key="2">
    <source>
        <dbReference type="ARBA" id="ARBA00004922"/>
    </source>
</evidence>
<accession>A0A8K1FE52</accession>
<evidence type="ECO:0000256" key="3">
    <source>
        <dbReference type="ARBA" id="ARBA00012645"/>
    </source>
</evidence>
<evidence type="ECO:0000256" key="4">
    <source>
        <dbReference type="ARBA" id="ARBA00022018"/>
    </source>
</evidence>
<keyword evidence="8 12" id="KW-0256">Endoplasmic reticulum</keyword>
<dbReference type="InterPro" id="IPR001296">
    <property type="entry name" value="Glyco_trans_1"/>
</dbReference>
<organism evidence="15 16">
    <name type="scientific">Pythium oligandrum</name>
    <name type="common">Mycoparasitic fungus</name>
    <dbReference type="NCBI Taxonomy" id="41045"/>
    <lineage>
        <taxon>Eukaryota</taxon>
        <taxon>Sar</taxon>
        <taxon>Stramenopiles</taxon>
        <taxon>Oomycota</taxon>
        <taxon>Peronosporomycetes</taxon>
        <taxon>Pythiales</taxon>
        <taxon>Pythiaceae</taxon>
        <taxon>Pythium</taxon>
    </lineage>
</organism>
<dbReference type="Proteomes" id="UP000794436">
    <property type="component" value="Unassembled WGS sequence"/>
</dbReference>
<dbReference type="Gene3D" id="3.40.50.2000">
    <property type="entry name" value="Glycogen Phosphorylase B"/>
    <property type="match status" value="1"/>
</dbReference>
<dbReference type="Pfam" id="PF00534">
    <property type="entry name" value="Glycos_transf_1"/>
    <property type="match status" value="1"/>
</dbReference>
<name>A0A8K1FE52_PYTOL</name>
<comment type="subcellular location">
    <subcellularLocation>
        <location evidence="1">Endoplasmic reticulum membrane</location>
        <topology evidence="1">Single-pass membrane protein</topology>
    </subcellularLocation>
</comment>
<keyword evidence="9 12" id="KW-1133">Transmembrane helix</keyword>
<keyword evidence="16" id="KW-1185">Reference proteome</keyword>
<comment type="pathway">
    <text evidence="2 12">Protein modification; protein glycosylation.</text>
</comment>
<dbReference type="InterPro" id="IPR031814">
    <property type="entry name" value="ALG11_N"/>
</dbReference>
<evidence type="ECO:0000259" key="13">
    <source>
        <dbReference type="Pfam" id="PF00534"/>
    </source>
</evidence>
<gene>
    <name evidence="15" type="ORF">Poli38472_003524</name>
</gene>
<feature type="domain" description="Glycosyl transferase family 1" evidence="13">
    <location>
        <begin position="296"/>
        <end position="468"/>
    </location>
</feature>
<protein>
    <recommendedName>
        <fullName evidence="4 12">GDP-Man:Man(3)GlcNAc(2)-PP-Dol alpha-1,2-mannosyltransferase</fullName>
        <ecNumber evidence="3 12">2.4.1.131</ecNumber>
    </recommendedName>
</protein>
<dbReference type="GO" id="GO:0005789">
    <property type="term" value="C:endoplasmic reticulum membrane"/>
    <property type="evidence" value="ECO:0007669"/>
    <property type="project" value="UniProtKB-SubCell"/>
</dbReference>
<feature type="transmembrane region" description="Helical" evidence="12">
    <location>
        <begin position="6"/>
        <end position="25"/>
    </location>
</feature>
<comment type="catalytic activity">
    <reaction evidence="11 12">
        <text>an alpha-D-Man-(1-&gt;3)-[alpha-D-Man-(1-&gt;6)]-beta-D-Man-(1-&gt;4)-beta-D-GlcNAc-(1-&gt;4)-alpha-D-GlcNAc-diphospho-di-trans,poly-cis-dolichol + 2 GDP-alpha-D-mannose = an alpha-D-Man-(1-&gt;2)-alpha-D-Man-(1-&gt;2)-alpha-D-Man-(1-&gt;3)-[alpha-D-Man-(1-&gt;6)]-beta-D-Man-(1-&gt;4)-beta-D-GlcNAc-(1-&gt;4)-alpha-D-GlcNAc-diphospho-di-trans,poly-cis-dolichol + 2 GDP + 2 H(+)</text>
        <dbReference type="Rhea" id="RHEA:29523"/>
        <dbReference type="Rhea" id="RHEA-COMP:19515"/>
        <dbReference type="Rhea" id="RHEA-COMP:19516"/>
        <dbReference type="ChEBI" id="CHEBI:15378"/>
        <dbReference type="ChEBI" id="CHEBI:57527"/>
        <dbReference type="ChEBI" id="CHEBI:58189"/>
        <dbReference type="ChEBI" id="CHEBI:132511"/>
        <dbReference type="ChEBI" id="CHEBI:132515"/>
        <dbReference type="EC" id="2.4.1.131"/>
    </reaction>
    <physiologicalReaction direction="left-to-right" evidence="11 12">
        <dbReference type="Rhea" id="RHEA:29524"/>
    </physiologicalReaction>
</comment>
<comment type="similarity">
    <text evidence="12">Belongs to the glycosyltransferase group 1 family. Glycosyltransferase 4 subfamily.</text>
</comment>
<dbReference type="PANTHER" id="PTHR45919:SF1">
    <property type="entry name" value="GDP-MAN:MAN(3)GLCNAC(2)-PP-DOL ALPHA-1,2-MANNOSYLTRANSFERASE"/>
    <property type="match status" value="1"/>
</dbReference>
<evidence type="ECO:0000256" key="11">
    <source>
        <dbReference type="ARBA" id="ARBA00045065"/>
    </source>
</evidence>
<dbReference type="EC" id="2.4.1.131" evidence="3 12"/>
<keyword evidence="10 12" id="KW-0472">Membrane</keyword>
<evidence type="ECO:0000256" key="9">
    <source>
        <dbReference type="ARBA" id="ARBA00022989"/>
    </source>
</evidence>
<evidence type="ECO:0000313" key="16">
    <source>
        <dbReference type="Proteomes" id="UP000794436"/>
    </source>
</evidence>
<evidence type="ECO:0000256" key="7">
    <source>
        <dbReference type="ARBA" id="ARBA00022692"/>
    </source>
</evidence>
<comment type="caution">
    <text evidence="15">The sequence shown here is derived from an EMBL/GenBank/DDBJ whole genome shotgun (WGS) entry which is preliminary data.</text>
</comment>
<dbReference type="CDD" id="cd03806">
    <property type="entry name" value="GT4_ALG11-like"/>
    <property type="match status" value="1"/>
</dbReference>
<sequence>MLLLVSLLATAYPLFLLGLLVLYVSKKRRIYAHHRRLGRTAEATSDGRMLTIGIFHPYANGGGGGERVLYCALAALVKRMKQQSTAKTLRLVLYTGDDGLDAATLIERSAERFNLPELRALRVDSFLKIVTLTKRAILEPSQYPRFTLFWQSVAHIRLALEAFAAGEKMGLYPEVWMDTTGCPFSYVVAKGLYACRVVAYVHYPMISTDMISKVQERTTGFNNNSAIAASTSRSYVKYIYYRLFAGAYGVLGRTCTDVVMVNSTWTYNHIKTLWSGSPIIVYPPCGTMEEFMAFDVQSREPLALSISQFRPEKNQLLQLQAFKVLLTKYRTQVQQLCPNLKLVMLGSCRNADDEERVVALKEQCADLGLTQSVNFVVNASFAELKKYLARSSIGLHTMYNEHFGISVVEMMAAGLAVIANNSGGPSADIVKPGTGFLALTADEYAEKMLEILQLTAEEREQLRIRARESSHRFSDDEFAKQLITALEPVLQL</sequence>
<evidence type="ECO:0000256" key="6">
    <source>
        <dbReference type="ARBA" id="ARBA00022679"/>
    </source>
</evidence>
<dbReference type="EMBL" id="SPLM01000144">
    <property type="protein sequence ID" value="TMW57599.1"/>
    <property type="molecule type" value="Genomic_DNA"/>
</dbReference>
<dbReference type="InterPro" id="IPR038013">
    <property type="entry name" value="ALG11"/>
</dbReference>
<comment type="function">
    <text evidence="12">GDP-Man:Man(3)GlcNAc(2)-PP-Dol alpha-1,2-mannosyltransferase that operates in the biosynthetic pathway of dolichol-linked oligosaccharides, the glycan precursors employed in protein asparagine (N)-glycosylation. The assembly of dolichol-linked oligosaccharides begins on the cytosolic side of the endoplasmic reticulum membrane and finishes in its lumen. The sequential addition of sugars to dolichol pyrophosphate produces dolichol-linked oligosaccharides containing fourteen sugars, including two GlcNAcs, nine mannoses and three glucoses. Once assembled, the oligosaccharide is transferred from the lipid to nascent proteins by oligosaccharyltransferases. Catalyzes, on the cytoplasmic face of the endoplasmic reticulum, the addition of the fourth and fifth mannose residues to the dolichol-linked oligosaccharide chain, to produce Man(5)GlcNAc(2)-PP-dolichol core oligosaccharide.</text>
</comment>
<keyword evidence="5 12" id="KW-0328">Glycosyltransferase</keyword>
<keyword evidence="7 12" id="KW-0812">Transmembrane</keyword>
<keyword evidence="6 12" id="KW-0808">Transferase</keyword>
<evidence type="ECO:0000256" key="10">
    <source>
        <dbReference type="ARBA" id="ARBA00023136"/>
    </source>
</evidence>
<dbReference type="GO" id="GO:0004377">
    <property type="term" value="F:GDP-Man:Man(3)GlcNAc(2)-PP-Dol alpha-1,2-mannosyltransferase activity"/>
    <property type="evidence" value="ECO:0007669"/>
    <property type="project" value="UniProtKB-UniRule"/>
</dbReference>
<evidence type="ECO:0000256" key="8">
    <source>
        <dbReference type="ARBA" id="ARBA00022824"/>
    </source>
</evidence>
<dbReference type="Pfam" id="PF15924">
    <property type="entry name" value="ALG11_N"/>
    <property type="match status" value="1"/>
</dbReference>
<evidence type="ECO:0000256" key="12">
    <source>
        <dbReference type="RuleBase" id="RU367051"/>
    </source>
</evidence>
<reference evidence="15" key="1">
    <citation type="submission" date="2019-03" db="EMBL/GenBank/DDBJ databases">
        <title>Long read genome sequence of the mycoparasitic Pythium oligandrum ATCC 38472 isolated from sugarbeet rhizosphere.</title>
        <authorList>
            <person name="Gaulin E."/>
        </authorList>
    </citation>
    <scope>NUCLEOTIDE SEQUENCE</scope>
    <source>
        <strain evidence="15">ATCC 38472_TT</strain>
    </source>
</reference>
<dbReference type="SUPFAM" id="SSF53756">
    <property type="entry name" value="UDP-Glycosyltransferase/glycogen phosphorylase"/>
    <property type="match status" value="1"/>
</dbReference>